<dbReference type="AlphaFoldDB" id="A0A285QGR5"/>
<accession>A0A285QGR5</accession>
<dbReference type="InterPro" id="IPR050834">
    <property type="entry name" value="Glycosyltransf_2"/>
</dbReference>
<dbReference type="CDD" id="cd00761">
    <property type="entry name" value="Glyco_tranf_GTA_type"/>
    <property type="match status" value="1"/>
</dbReference>
<reference evidence="2 3" key="1">
    <citation type="submission" date="2017-07" db="EMBL/GenBank/DDBJ databases">
        <authorList>
            <person name="Sun Z.S."/>
            <person name="Albrecht U."/>
            <person name="Echele G."/>
            <person name="Lee C.C."/>
        </authorList>
    </citation>
    <scope>NUCLEOTIDE SEQUENCE [LARGE SCALE GENOMIC DNA]</scope>
    <source>
        <strain evidence="2 3">CGMCC 1.12672</strain>
    </source>
</reference>
<feature type="domain" description="Glycosyltransferase 2-like" evidence="1">
    <location>
        <begin position="5"/>
        <end position="104"/>
    </location>
</feature>
<dbReference type="InterPro" id="IPR029044">
    <property type="entry name" value="Nucleotide-diphossugar_trans"/>
</dbReference>
<dbReference type="SUPFAM" id="SSF53448">
    <property type="entry name" value="Nucleotide-diphospho-sugar transferases"/>
    <property type="match status" value="1"/>
</dbReference>
<name>A0A285QGR5_9SPHN</name>
<dbReference type="PANTHER" id="PTHR43685:SF2">
    <property type="entry name" value="GLYCOSYLTRANSFERASE 2-LIKE DOMAIN-CONTAINING PROTEIN"/>
    <property type="match status" value="1"/>
</dbReference>
<evidence type="ECO:0000313" key="2">
    <source>
        <dbReference type="EMBL" id="SOB81140.1"/>
    </source>
</evidence>
<dbReference type="PANTHER" id="PTHR43685">
    <property type="entry name" value="GLYCOSYLTRANSFERASE"/>
    <property type="match status" value="1"/>
</dbReference>
<proteinExistence type="predicted"/>
<gene>
    <name evidence="2" type="ORF">SAMN06297144_1417</name>
</gene>
<protein>
    <submittedName>
        <fullName evidence="2">Succinoglycan biosynthesis protein ExoU</fullName>
    </submittedName>
</protein>
<sequence>MSVAVLIAAKDAAATIGRSIASALAESQVSQVIVVDDGSADETARAARAADDASGRLIVERLAENRGPSAARNHALTLATADYVAVLDSDDIILPGRFARLLAVPEWDMIGDNILFVADGTDLDALAVPQPTTVVEALDLADFIEGCVQRRSRTRSQLGFLKPVIRRSLIAETGLGYDERIRLGEDFLLYVELLRRGACFLLTRSVGYVAVERATSLSARHRTADLAALLDAERALLAGLPRGTPAAEKMRSRIADTAGKHALRAFLDKKRADGLLPALAWLAERPRSWRAVIGGVARDKVTAALTERRPVPAPAAPRLLLPEQQTIVRG</sequence>
<dbReference type="InterPro" id="IPR001173">
    <property type="entry name" value="Glyco_trans_2-like"/>
</dbReference>
<organism evidence="2 3">
    <name type="scientific">Sphingomonas guangdongensis</name>
    <dbReference type="NCBI Taxonomy" id="1141890"/>
    <lineage>
        <taxon>Bacteria</taxon>
        <taxon>Pseudomonadati</taxon>
        <taxon>Pseudomonadota</taxon>
        <taxon>Alphaproteobacteria</taxon>
        <taxon>Sphingomonadales</taxon>
        <taxon>Sphingomonadaceae</taxon>
        <taxon>Sphingomonas</taxon>
    </lineage>
</organism>
<dbReference type="Pfam" id="PF00535">
    <property type="entry name" value="Glycos_transf_2"/>
    <property type="match status" value="1"/>
</dbReference>
<keyword evidence="3" id="KW-1185">Reference proteome</keyword>
<dbReference type="Gene3D" id="3.90.550.10">
    <property type="entry name" value="Spore Coat Polysaccharide Biosynthesis Protein SpsA, Chain A"/>
    <property type="match status" value="1"/>
</dbReference>
<evidence type="ECO:0000313" key="3">
    <source>
        <dbReference type="Proteomes" id="UP000219494"/>
    </source>
</evidence>
<dbReference type="Proteomes" id="UP000219494">
    <property type="component" value="Unassembled WGS sequence"/>
</dbReference>
<dbReference type="RefSeq" id="WP_179640899.1">
    <property type="nucleotide sequence ID" value="NZ_OBMI01000001.1"/>
</dbReference>
<evidence type="ECO:0000259" key="1">
    <source>
        <dbReference type="Pfam" id="PF00535"/>
    </source>
</evidence>
<dbReference type="EMBL" id="OBMI01000001">
    <property type="protein sequence ID" value="SOB81140.1"/>
    <property type="molecule type" value="Genomic_DNA"/>
</dbReference>